<sequence>MGTLTRPQRQRLSSSQCVPRRPSQSPSYARENTVSNRSQDRHWKLQQVQAFLCQSSGDYENAIAVRVSTPAFEHLDPSQYLPVTDNEPILPLPFKNEKEPSAGRLEQITPFVYQQAPQIGDQKMASKTRDNALKSFNTFIHSSEAMTSADLQGEYSAFHWLPNLGKKKWNILGLVNGWAELALSEDVDSKLTYIRLPRMDLSPESICYPCYPLNSLMNNWLTRRTTVPQIGSEKSFQVHNNSSDLLQNCSVLMSLKEILSLPENSCSQALRHCFNLATLLSIDFCQATAVTNDLCIDLDPNHVLICYSHANCLVLFRLCEECHQPNKTCKSLSKLLENMGHSVDCQETMLSRAIDNEVSALKVYLQQVILHDEQAFMLNVLQAVSPPDWSALILSRIGKLHI</sequence>
<protein>
    <submittedName>
        <fullName evidence="2">Uncharacterized protein</fullName>
    </submittedName>
</protein>
<evidence type="ECO:0000313" key="2">
    <source>
        <dbReference type="EMBL" id="KAL3316065.1"/>
    </source>
</evidence>
<feature type="compositionally biased region" description="Polar residues" evidence="1">
    <location>
        <begin position="1"/>
        <end position="37"/>
    </location>
</feature>
<organism evidence="2 3">
    <name type="scientific">Cichlidogyrus casuarinus</name>
    <dbReference type="NCBI Taxonomy" id="1844966"/>
    <lineage>
        <taxon>Eukaryota</taxon>
        <taxon>Metazoa</taxon>
        <taxon>Spiralia</taxon>
        <taxon>Lophotrochozoa</taxon>
        <taxon>Platyhelminthes</taxon>
        <taxon>Monogenea</taxon>
        <taxon>Monopisthocotylea</taxon>
        <taxon>Dactylogyridea</taxon>
        <taxon>Ancyrocephalidae</taxon>
        <taxon>Cichlidogyrus</taxon>
    </lineage>
</organism>
<comment type="caution">
    <text evidence="2">The sequence shown here is derived from an EMBL/GenBank/DDBJ whole genome shotgun (WGS) entry which is preliminary data.</text>
</comment>
<feature type="region of interest" description="Disordered" evidence="1">
    <location>
        <begin position="1"/>
        <end position="40"/>
    </location>
</feature>
<dbReference type="EMBL" id="JBJKFK010000609">
    <property type="protein sequence ID" value="KAL3316065.1"/>
    <property type="molecule type" value="Genomic_DNA"/>
</dbReference>
<proteinExistence type="predicted"/>
<evidence type="ECO:0000313" key="3">
    <source>
        <dbReference type="Proteomes" id="UP001626550"/>
    </source>
</evidence>
<gene>
    <name evidence="2" type="ORF">Ciccas_005293</name>
</gene>
<reference evidence="2 3" key="1">
    <citation type="submission" date="2024-11" db="EMBL/GenBank/DDBJ databases">
        <title>Adaptive evolution of stress response genes in parasites aligns with host niche diversity.</title>
        <authorList>
            <person name="Hahn C."/>
            <person name="Resl P."/>
        </authorList>
    </citation>
    <scope>NUCLEOTIDE SEQUENCE [LARGE SCALE GENOMIC DNA]</scope>
    <source>
        <strain evidence="2">EGGRZ-B1_66</strain>
        <tissue evidence="2">Body</tissue>
    </source>
</reference>
<dbReference type="Proteomes" id="UP001626550">
    <property type="component" value="Unassembled WGS sequence"/>
</dbReference>
<accession>A0ABD2Q921</accession>
<evidence type="ECO:0000256" key="1">
    <source>
        <dbReference type="SAM" id="MobiDB-lite"/>
    </source>
</evidence>
<keyword evidence="3" id="KW-1185">Reference proteome</keyword>
<name>A0ABD2Q921_9PLAT</name>
<dbReference type="AlphaFoldDB" id="A0ABD2Q921"/>